<name>A0AAD1SI23_PELCU</name>
<dbReference type="AlphaFoldDB" id="A0AAD1SI23"/>
<keyword evidence="2" id="KW-0812">Transmembrane</keyword>
<gene>
    <name evidence="4" type="ORF">PECUL_23A062048</name>
</gene>
<dbReference type="EMBL" id="OW240917">
    <property type="protein sequence ID" value="CAH2299165.1"/>
    <property type="molecule type" value="Genomic_DNA"/>
</dbReference>
<dbReference type="GO" id="GO:0008080">
    <property type="term" value="F:N-acetyltransferase activity"/>
    <property type="evidence" value="ECO:0007669"/>
    <property type="project" value="InterPro"/>
</dbReference>
<sequence>MRHRDQETPGVTMSDYNIRLYKDSDYELARELFTRGMIEHYPMAFRLALRHPRSWLSLLVIFLGSFLISGSVILSILVLTIALIVLLICSRYVYSSYVDHCLSHDMLDIRKYYLQRDGRCFWVAESGGIVVGTVAAVPSSNPRGEKHTELKRLTVARSHRGKGIAKALCRTVIDFASQRGCEAVVLETSLPQIDAWKLYEKMGFWQTHAICLPSFTERLAYVMELFYRYDIPITS</sequence>
<feature type="domain" description="N-acetyltransferase" evidence="3">
    <location>
        <begin position="76"/>
        <end position="228"/>
    </location>
</feature>
<evidence type="ECO:0000313" key="4">
    <source>
        <dbReference type="EMBL" id="CAH2299165.1"/>
    </source>
</evidence>
<organism evidence="4 5">
    <name type="scientific">Pelobates cultripes</name>
    <name type="common">Western spadefoot toad</name>
    <dbReference type="NCBI Taxonomy" id="61616"/>
    <lineage>
        <taxon>Eukaryota</taxon>
        <taxon>Metazoa</taxon>
        <taxon>Chordata</taxon>
        <taxon>Craniata</taxon>
        <taxon>Vertebrata</taxon>
        <taxon>Euteleostomi</taxon>
        <taxon>Amphibia</taxon>
        <taxon>Batrachia</taxon>
        <taxon>Anura</taxon>
        <taxon>Pelobatoidea</taxon>
        <taxon>Pelobatidae</taxon>
        <taxon>Pelobates</taxon>
    </lineage>
</organism>
<keyword evidence="2" id="KW-0472">Membrane</keyword>
<dbReference type="InterPro" id="IPR050769">
    <property type="entry name" value="NAT_camello-type"/>
</dbReference>
<evidence type="ECO:0000259" key="3">
    <source>
        <dbReference type="PROSITE" id="PS51186"/>
    </source>
</evidence>
<reference evidence="4" key="1">
    <citation type="submission" date="2022-03" db="EMBL/GenBank/DDBJ databases">
        <authorList>
            <person name="Alioto T."/>
            <person name="Alioto T."/>
            <person name="Gomez Garrido J."/>
        </authorList>
    </citation>
    <scope>NUCLEOTIDE SEQUENCE</scope>
</reference>
<keyword evidence="1" id="KW-0808">Transferase</keyword>
<accession>A0AAD1SI23</accession>
<evidence type="ECO:0000256" key="1">
    <source>
        <dbReference type="ARBA" id="ARBA00022679"/>
    </source>
</evidence>
<evidence type="ECO:0000256" key="2">
    <source>
        <dbReference type="SAM" id="Phobius"/>
    </source>
</evidence>
<feature type="transmembrane region" description="Helical" evidence="2">
    <location>
        <begin position="55"/>
        <end position="88"/>
    </location>
</feature>
<evidence type="ECO:0000313" key="5">
    <source>
        <dbReference type="Proteomes" id="UP001295444"/>
    </source>
</evidence>
<dbReference type="InterPro" id="IPR000182">
    <property type="entry name" value="GNAT_dom"/>
</dbReference>
<proteinExistence type="predicted"/>
<dbReference type="InterPro" id="IPR016181">
    <property type="entry name" value="Acyl_CoA_acyltransferase"/>
</dbReference>
<dbReference type="Pfam" id="PF00583">
    <property type="entry name" value="Acetyltransf_1"/>
    <property type="match status" value="1"/>
</dbReference>
<dbReference type="PROSITE" id="PS51186">
    <property type="entry name" value="GNAT"/>
    <property type="match status" value="1"/>
</dbReference>
<dbReference type="Gene3D" id="3.40.630.30">
    <property type="match status" value="1"/>
</dbReference>
<dbReference type="Proteomes" id="UP001295444">
    <property type="component" value="Chromosome 06"/>
</dbReference>
<dbReference type="SUPFAM" id="SSF55729">
    <property type="entry name" value="Acyl-CoA N-acyltransferases (Nat)"/>
    <property type="match status" value="1"/>
</dbReference>
<keyword evidence="5" id="KW-1185">Reference proteome</keyword>
<dbReference type="PANTHER" id="PTHR13947:SF58">
    <property type="entry name" value="8B (PUTATIVE,_PSEUDO-RELATED"/>
    <property type="match status" value="1"/>
</dbReference>
<dbReference type="PANTHER" id="PTHR13947">
    <property type="entry name" value="GNAT FAMILY N-ACETYLTRANSFERASE"/>
    <property type="match status" value="1"/>
</dbReference>
<dbReference type="CDD" id="cd04301">
    <property type="entry name" value="NAT_SF"/>
    <property type="match status" value="1"/>
</dbReference>
<keyword evidence="2" id="KW-1133">Transmembrane helix</keyword>
<protein>
    <submittedName>
        <fullName evidence="4">Probable N-acetyltransferase camello</fullName>
    </submittedName>
</protein>